<evidence type="ECO:0000256" key="3">
    <source>
        <dbReference type="ARBA" id="ARBA00023326"/>
    </source>
</evidence>
<dbReference type="Gene3D" id="3.90.780.10">
    <property type="entry name" value="5'-Nucleotidase, C-terminal domain"/>
    <property type="match status" value="2"/>
</dbReference>
<keyword evidence="3" id="KW-0624">Polysaccharide degradation</keyword>
<evidence type="ECO:0000313" key="7">
    <source>
        <dbReference type="Proteomes" id="UP000216207"/>
    </source>
</evidence>
<dbReference type="EMBL" id="NPCC01000023">
    <property type="protein sequence ID" value="PAE88097.1"/>
    <property type="molecule type" value="Genomic_DNA"/>
</dbReference>
<dbReference type="SUPFAM" id="SSF55816">
    <property type="entry name" value="5'-nucleotidase (syn. UDP-sugar hydrolase), C-terminal domain"/>
    <property type="match status" value="2"/>
</dbReference>
<dbReference type="InterPro" id="IPR008334">
    <property type="entry name" value="5'-Nucleotdase_C"/>
</dbReference>
<keyword evidence="1 4" id="KW-0732">Signal</keyword>
<feature type="chain" id="PRO_5039596127" evidence="4">
    <location>
        <begin position="28"/>
        <end position="923"/>
    </location>
</feature>
<dbReference type="Gene3D" id="2.10.10.20">
    <property type="entry name" value="Carbohydrate-binding module superfamily 5/12"/>
    <property type="match status" value="2"/>
</dbReference>
<feature type="signal peptide" evidence="4">
    <location>
        <begin position="1"/>
        <end position="27"/>
    </location>
</feature>
<dbReference type="InterPro" id="IPR036907">
    <property type="entry name" value="5'-Nucleotdase_C_sf"/>
</dbReference>
<evidence type="ECO:0000313" key="6">
    <source>
        <dbReference type="EMBL" id="PAE88097.1"/>
    </source>
</evidence>
<dbReference type="PANTHER" id="PTHR11575:SF24">
    <property type="entry name" value="5'-NUCLEOTIDASE"/>
    <property type="match status" value="1"/>
</dbReference>
<name>A0A268NX33_SHOCL</name>
<keyword evidence="3" id="KW-0119">Carbohydrate metabolism</keyword>
<dbReference type="InterPro" id="IPR029052">
    <property type="entry name" value="Metallo-depent_PP-like"/>
</dbReference>
<dbReference type="SUPFAM" id="SSF51055">
    <property type="entry name" value="Carbohydrate binding domain"/>
    <property type="match status" value="2"/>
</dbReference>
<dbReference type="GO" id="GO:0004553">
    <property type="term" value="F:hydrolase activity, hydrolyzing O-glycosyl compounds"/>
    <property type="evidence" value="ECO:0007669"/>
    <property type="project" value="InterPro"/>
</dbReference>
<dbReference type="GO" id="GO:0000272">
    <property type="term" value="P:polysaccharide catabolic process"/>
    <property type="evidence" value="ECO:0007669"/>
    <property type="project" value="UniProtKB-KW"/>
</dbReference>
<dbReference type="Pfam" id="PF02839">
    <property type="entry name" value="CBM_5_12"/>
    <property type="match status" value="2"/>
</dbReference>
<feature type="domain" description="Chitin-binding type-3" evidence="5">
    <location>
        <begin position="876"/>
        <end position="921"/>
    </location>
</feature>
<dbReference type="Pfam" id="PF19886">
    <property type="entry name" value="DUF6359"/>
    <property type="match status" value="1"/>
</dbReference>
<protein>
    <submittedName>
        <fullName evidence="6">Multifunctional 2',3'-cyclic-nucleotide 2'-phosphodiesterase/5'-nucleotidase/3'-nucleotidase</fullName>
    </submittedName>
</protein>
<dbReference type="GO" id="GO:0000166">
    <property type="term" value="F:nucleotide binding"/>
    <property type="evidence" value="ECO:0007669"/>
    <property type="project" value="InterPro"/>
</dbReference>
<organism evidence="6 7">
    <name type="scientific">Shouchella clausii</name>
    <name type="common">Alkalihalobacillus clausii</name>
    <dbReference type="NCBI Taxonomy" id="79880"/>
    <lineage>
        <taxon>Bacteria</taxon>
        <taxon>Bacillati</taxon>
        <taxon>Bacillota</taxon>
        <taxon>Bacilli</taxon>
        <taxon>Bacillales</taxon>
        <taxon>Bacillaceae</taxon>
        <taxon>Shouchella</taxon>
    </lineage>
</organism>
<dbReference type="PRINTS" id="PR01607">
    <property type="entry name" value="APYRASEFAMLY"/>
</dbReference>
<dbReference type="GO" id="GO:0016788">
    <property type="term" value="F:hydrolase activity, acting on ester bonds"/>
    <property type="evidence" value="ECO:0007669"/>
    <property type="project" value="InterPro"/>
</dbReference>
<feature type="domain" description="Chitin-binding type-3" evidence="5">
    <location>
        <begin position="821"/>
        <end position="866"/>
    </location>
</feature>
<proteinExistence type="predicted"/>
<dbReference type="CDD" id="cd12215">
    <property type="entry name" value="ChiC_BD"/>
    <property type="match status" value="2"/>
</dbReference>
<dbReference type="GO" id="GO:0046872">
    <property type="term" value="F:metal ion binding"/>
    <property type="evidence" value="ECO:0007669"/>
    <property type="project" value="InterPro"/>
</dbReference>
<dbReference type="Pfam" id="PF00149">
    <property type="entry name" value="Metallophos"/>
    <property type="match status" value="1"/>
</dbReference>
<dbReference type="InterPro" id="IPR045939">
    <property type="entry name" value="YhcR_N"/>
</dbReference>
<gene>
    <name evidence="6" type="ORF">CHH72_14710</name>
</gene>
<evidence type="ECO:0000256" key="4">
    <source>
        <dbReference type="SAM" id="SignalP"/>
    </source>
</evidence>
<dbReference type="GO" id="GO:0009166">
    <property type="term" value="P:nucleotide catabolic process"/>
    <property type="evidence" value="ECO:0007669"/>
    <property type="project" value="InterPro"/>
</dbReference>
<keyword evidence="2" id="KW-0378">Hydrolase</keyword>
<dbReference type="PROSITE" id="PS00785">
    <property type="entry name" value="5_NUCLEOTIDASE_1"/>
    <property type="match status" value="1"/>
</dbReference>
<evidence type="ECO:0000256" key="2">
    <source>
        <dbReference type="ARBA" id="ARBA00022801"/>
    </source>
</evidence>
<reference evidence="6 7" key="1">
    <citation type="submission" date="2017-07" db="EMBL/GenBank/DDBJ databases">
        <title>Isolation and whole genome analysis of endospore-forming bacteria from heroin.</title>
        <authorList>
            <person name="Kalinowski J."/>
            <person name="Ahrens B."/>
            <person name="Al-Dilaimi A."/>
            <person name="Winkler A."/>
            <person name="Wibberg D."/>
            <person name="Schleenbecker U."/>
            <person name="Ruckert C."/>
            <person name="Wolfel R."/>
            <person name="Grass G."/>
        </authorList>
    </citation>
    <scope>NUCLEOTIDE SEQUENCE [LARGE SCALE GENOMIC DNA]</scope>
    <source>
        <strain evidence="6 7">7539</strain>
    </source>
</reference>
<dbReference type="GO" id="GO:0005576">
    <property type="term" value="C:extracellular region"/>
    <property type="evidence" value="ECO:0007669"/>
    <property type="project" value="InterPro"/>
</dbReference>
<dbReference type="InterPro" id="IPR036573">
    <property type="entry name" value="CBM_sf_5/12"/>
</dbReference>
<comment type="caution">
    <text evidence="6">The sequence shown here is derived from an EMBL/GenBank/DDBJ whole genome shotgun (WGS) entry which is preliminary data.</text>
</comment>
<dbReference type="Proteomes" id="UP000216207">
    <property type="component" value="Unassembled WGS sequence"/>
</dbReference>
<evidence type="ECO:0000259" key="5">
    <source>
        <dbReference type="SMART" id="SM00495"/>
    </source>
</evidence>
<dbReference type="Gene3D" id="3.60.21.10">
    <property type="match status" value="1"/>
</dbReference>
<dbReference type="InterPro" id="IPR006146">
    <property type="entry name" value="5'-Nucleotdase_CS"/>
</dbReference>
<accession>A0A268NX33</accession>
<dbReference type="SUPFAM" id="SSF56300">
    <property type="entry name" value="Metallo-dependent phosphatases"/>
    <property type="match status" value="1"/>
</dbReference>
<dbReference type="PANTHER" id="PTHR11575">
    <property type="entry name" value="5'-NUCLEOTIDASE-RELATED"/>
    <property type="match status" value="1"/>
</dbReference>
<dbReference type="InterPro" id="IPR006179">
    <property type="entry name" value="5_nucleotidase/apyrase"/>
</dbReference>
<sequence length="923" mass="101034">MPVRKSMRHMILLVFTLFVCLTVPQSASGETGEKTLHIIHTNDIHASFDEYGKVAAYIQNKRQSSDHFLYVDAGDFASGNPVVDLNNGKPMIDVFNLAGLDAFTIGNHEFDYGQDHLKTNMEQADFPWLAANLDTGATGVENTKPYVLIDADGISVALFSLTQAPPATAPANVIGMEFDNDYIGTALAYKDELESQADVIIALTHIGYDQDRRLANEVEYFDAIIGGHSHTTLNAPAVVNGTPIVQTGSNLQHIGELDFTYNETTDEVTEVSGQLTAVSSLTETDEDVQAVIDKYNEEMDELLGKVIGYSNTGLSRDGRYDRDAPLGNFWTDAMRAFADADIALTNNGGIRDSIAPGEVTLNDIYKIEPFANEIMVIEMTGEAIENVIAYSYARDDRNQIDLQTSGLHYEIITGMTGNFIDVNLSIDGQPLEADSTYKVAVADYIGTGGSGYHFEGEILQETVGLMTTAMEQYALERTAAGQALDYESEGRIALKVDPTAPNPGEIIGSTNTGLYSENKNKQDVGLGNLYADSIRAKTGSDFALLNSSSITGEILPGSITDKQIEALDRYGNTIVVVETTGSRLKEVLLEQSRYHRGVDLQGSGLTYTLIPDENSVFSDVTILLENGEPLDLNGTYTVAYNDYMHASTFYNLGTAIDNSYGPVWQAVVDYVSTQTEPIDYTEGSRIAIEGKEPEDPTGTLTVAEAIANNSGTKAVKGYIVGSINNNRPIIGEGSHAPSNLLLADSPDETDRAKMLPVQLVNGTPVRNGLNLVNNPENIGKQVRITGSLETYFGTPGMRNPSTYGFIEEPVEPDPELPACDYKAWDKTAIYTAGDRVEHEGDFYEAKWWTQGENPAASGRWDVWKKATDCYEEPDGPQEWQADEIYTAGDRVYYEGKLYEAKWWTQGENPSESGQWDVWKKVSN</sequence>
<dbReference type="InterPro" id="IPR003610">
    <property type="entry name" value="CBM5/12"/>
</dbReference>
<dbReference type="RefSeq" id="WP_095326873.1">
    <property type="nucleotide sequence ID" value="NZ_NPCC01000023.1"/>
</dbReference>
<evidence type="ECO:0000256" key="1">
    <source>
        <dbReference type="ARBA" id="ARBA00022729"/>
    </source>
</evidence>
<dbReference type="CDD" id="cd00845">
    <property type="entry name" value="MPP_UshA_N_like"/>
    <property type="match status" value="1"/>
</dbReference>
<dbReference type="GO" id="GO:0030246">
    <property type="term" value="F:carbohydrate binding"/>
    <property type="evidence" value="ECO:0007669"/>
    <property type="project" value="InterPro"/>
</dbReference>
<dbReference type="AlphaFoldDB" id="A0A268NX33"/>
<dbReference type="Pfam" id="PF02872">
    <property type="entry name" value="5_nucleotid_C"/>
    <property type="match status" value="2"/>
</dbReference>
<dbReference type="GO" id="GO:0030288">
    <property type="term" value="C:outer membrane-bounded periplasmic space"/>
    <property type="evidence" value="ECO:0007669"/>
    <property type="project" value="TreeGrafter"/>
</dbReference>
<dbReference type="InterPro" id="IPR004843">
    <property type="entry name" value="Calcineurin-like_PHP"/>
</dbReference>
<dbReference type="SMART" id="SM00495">
    <property type="entry name" value="ChtBD3"/>
    <property type="match status" value="2"/>
</dbReference>